<dbReference type="GO" id="GO:0005524">
    <property type="term" value="F:ATP binding"/>
    <property type="evidence" value="ECO:0007669"/>
    <property type="project" value="UniProtKB-KW"/>
</dbReference>
<dbReference type="PANTHER" id="PTHR45646:SF4">
    <property type="entry name" value="DUAL SPECIFICITY PROTEIN KINASE CLK1"/>
    <property type="match status" value="1"/>
</dbReference>
<accession>A0A974D9N6</accession>
<dbReference type="GO" id="GO:0005634">
    <property type="term" value="C:nucleus"/>
    <property type="evidence" value="ECO:0007669"/>
    <property type="project" value="TreeGrafter"/>
</dbReference>
<organism evidence="7 8">
    <name type="scientific">Xenopus laevis</name>
    <name type="common">African clawed frog</name>
    <dbReference type="NCBI Taxonomy" id="8355"/>
    <lineage>
        <taxon>Eukaryota</taxon>
        <taxon>Metazoa</taxon>
        <taxon>Chordata</taxon>
        <taxon>Craniata</taxon>
        <taxon>Vertebrata</taxon>
        <taxon>Euteleostomi</taxon>
        <taxon>Amphibia</taxon>
        <taxon>Batrachia</taxon>
        <taxon>Anura</taxon>
        <taxon>Pipoidea</taxon>
        <taxon>Pipidae</taxon>
        <taxon>Xenopodinae</taxon>
        <taxon>Xenopus</taxon>
        <taxon>Xenopus</taxon>
    </lineage>
</organism>
<keyword evidence="6" id="KW-0067">ATP-binding</keyword>
<evidence type="ECO:0000256" key="5">
    <source>
        <dbReference type="ARBA" id="ARBA00022777"/>
    </source>
</evidence>
<dbReference type="PANTHER" id="PTHR45646">
    <property type="entry name" value="SERINE/THREONINE-PROTEIN KINASE DOA-RELATED"/>
    <property type="match status" value="1"/>
</dbReference>
<dbReference type="GO" id="GO:0004674">
    <property type="term" value="F:protein serine/threonine kinase activity"/>
    <property type="evidence" value="ECO:0007669"/>
    <property type="project" value="UniProtKB-KW"/>
</dbReference>
<evidence type="ECO:0000313" key="7">
    <source>
        <dbReference type="EMBL" id="OCT87832.1"/>
    </source>
</evidence>
<name>A0A974D9N6_XENLA</name>
<dbReference type="GO" id="GO:0004712">
    <property type="term" value="F:protein serine/threonine/tyrosine kinase activity"/>
    <property type="evidence" value="ECO:0007669"/>
    <property type="project" value="UniProtKB-EC"/>
</dbReference>
<dbReference type="EC" id="2.7.12.1" evidence="1"/>
<dbReference type="InterPro" id="IPR011009">
    <property type="entry name" value="Kinase-like_dom_sf"/>
</dbReference>
<dbReference type="Proteomes" id="UP000694892">
    <property type="component" value="Chromosome 3S"/>
</dbReference>
<evidence type="ECO:0000256" key="6">
    <source>
        <dbReference type="ARBA" id="ARBA00022840"/>
    </source>
</evidence>
<proteinExistence type="predicted"/>
<evidence type="ECO:0000256" key="3">
    <source>
        <dbReference type="ARBA" id="ARBA00022679"/>
    </source>
</evidence>
<dbReference type="EMBL" id="CM004471">
    <property type="protein sequence ID" value="OCT87832.1"/>
    <property type="molecule type" value="Genomic_DNA"/>
</dbReference>
<dbReference type="AlphaFoldDB" id="A0A974D9N6"/>
<keyword evidence="2" id="KW-0723">Serine/threonine-protein kinase</keyword>
<protein>
    <recommendedName>
        <fullName evidence="1">dual-specificity kinase</fullName>
        <ecNumber evidence="1">2.7.12.1</ecNumber>
    </recommendedName>
</protein>
<reference evidence="8" key="1">
    <citation type="journal article" date="2016" name="Nature">
        <title>Genome evolution in the allotetraploid frog Xenopus laevis.</title>
        <authorList>
            <person name="Session A.M."/>
            <person name="Uno Y."/>
            <person name="Kwon T."/>
            <person name="Chapman J.A."/>
            <person name="Toyoda A."/>
            <person name="Takahashi S."/>
            <person name="Fukui A."/>
            <person name="Hikosaka A."/>
            <person name="Suzuki A."/>
            <person name="Kondo M."/>
            <person name="van Heeringen S.J."/>
            <person name="Quigley I."/>
            <person name="Heinz S."/>
            <person name="Ogino H."/>
            <person name="Ochi H."/>
            <person name="Hellsten U."/>
            <person name="Lyons J.B."/>
            <person name="Simakov O."/>
            <person name="Putnam N."/>
            <person name="Stites J."/>
            <person name="Kuroki Y."/>
            <person name="Tanaka T."/>
            <person name="Michiue T."/>
            <person name="Watanabe M."/>
            <person name="Bogdanovic O."/>
            <person name="Lister R."/>
            <person name="Georgiou G."/>
            <person name="Paranjpe S.S."/>
            <person name="van Kruijsbergen I."/>
            <person name="Shu S."/>
            <person name="Carlson J."/>
            <person name="Kinoshita T."/>
            <person name="Ohta Y."/>
            <person name="Mawaribuchi S."/>
            <person name="Jenkins J."/>
            <person name="Grimwood J."/>
            <person name="Schmutz J."/>
            <person name="Mitros T."/>
            <person name="Mozaffari S.V."/>
            <person name="Suzuki Y."/>
            <person name="Haramoto Y."/>
            <person name="Yamamoto T.S."/>
            <person name="Takagi C."/>
            <person name="Heald R."/>
            <person name="Miller K."/>
            <person name="Haudenschild C."/>
            <person name="Kitzman J."/>
            <person name="Nakayama T."/>
            <person name="Izutsu Y."/>
            <person name="Robert J."/>
            <person name="Fortriede J."/>
            <person name="Burns K."/>
            <person name="Lotay V."/>
            <person name="Karimi K."/>
            <person name="Yasuoka Y."/>
            <person name="Dichmann D.S."/>
            <person name="Flajnik M.F."/>
            <person name="Houston D.W."/>
            <person name="Shendure J."/>
            <person name="DuPasquier L."/>
            <person name="Vize P.D."/>
            <person name="Zorn A.M."/>
            <person name="Ito M."/>
            <person name="Marcotte E.M."/>
            <person name="Wallingford J.B."/>
            <person name="Ito Y."/>
            <person name="Asashima M."/>
            <person name="Ueno N."/>
            <person name="Matsuda Y."/>
            <person name="Veenstra G.J."/>
            <person name="Fujiyama A."/>
            <person name="Harland R.M."/>
            <person name="Taira M."/>
            <person name="Rokhsar D.S."/>
        </authorList>
    </citation>
    <scope>NUCLEOTIDE SEQUENCE [LARGE SCALE GENOMIC DNA]</scope>
    <source>
        <strain evidence="8">J</strain>
    </source>
</reference>
<evidence type="ECO:0000256" key="4">
    <source>
        <dbReference type="ARBA" id="ARBA00022741"/>
    </source>
</evidence>
<evidence type="ECO:0000256" key="1">
    <source>
        <dbReference type="ARBA" id="ARBA00013203"/>
    </source>
</evidence>
<keyword evidence="5" id="KW-0418">Kinase</keyword>
<dbReference type="Gene3D" id="1.10.510.10">
    <property type="entry name" value="Transferase(Phosphotransferase) domain 1"/>
    <property type="match status" value="1"/>
</dbReference>
<dbReference type="GO" id="GO:0004713">
    <property type="term" value="F:protein tyrosine kinase activity"/>
    <property type="evidence" value="ECO:0007669"/>
    <property type="project" value="TreeGrafter"/>
</dbReference>
<evidence type="ECO:0000313" key="8">
    <source>
        <dbReference type="Proteomes" id="UP000694892"/>
    </source>
</evidence>
<dbReference type="InterPro" id="IPR051175">
    <property type="entry name" value="CLK_kinases"/>
</dbReference>
<dbReference type="SUPFAM" id="SSF56112">
    <property type="entry name" value="Protein kinase-like (PK-like)"/>
    <property type="match status" value="1"/>
</dbReference>
<keyword evidence="4" id="KW-0547">Nucleotide-binding</keyword>
<gene>
    <name evidence="7" type="ORF">XELAEV_18021531mg</name>
</gene>
<keyword evidence="3" id="KW-0808">Transferase</keyword>
<evidence type="ECO:0000256" key="2">
    <source>
        <dbReference type="ARBA" id="ARBA00022527"/>
    </source>
</evidence>
<dbReference type="GO" id="GO:0043484">
    <property type="term" value="P:regulation of RNA splicing"/>
    <property type="evidence" value="ECO:0007669"/>
    <property type="project" value="TreeGrafter"/>
</dbReference>
<sequence>MNHSIRSRCPDEDWYFNKCSKRKRSQSSDNEKESNKKIFSPYDKFHFIYLYLYWKRPCSNCFASPELGWSGPCDVWSIGCILIEYYLGLTVFQYFYRDRLDWDEHSSAGRYINRLCKPLKEYMVSDKDHRQLILSEESWSMILLKE</sequence>